<evidence type="ECO:0000313" key="15">
    <source>
        <dbReference type="EMBL" id="KFD51897.1"/>
    </source>
</evidence>
<dbReference type="GO" id="GO:0006508">
    <property type="term" value="P:proteolysis"/>
    <property type="evidence" value="ECO:0007669"/>
    <property type="project" value="UniProtKB-KW"/>
</dbReference>
<accession>A0A085M3V1</accession>
<evidence type="ECO:0000256" key="7">
    <source>
        <dbReference type="ARBA" id="ARBA00022729"/>
    </source>
</evidence>
<keyword evidence="4 13" id="KW-0645">Protease</keyword>
<dbReference type="InterPro" id="IPR002816">
    <property type="entry name" value="TraB/PrgY/GumN_fam"/>
</dbReference>
<dbReference type="PANTHER" id="PTHR31120">
    <property type="entry name" value="METALLOPROTEASE TIKI"/>
    <property type="match status" value="1"/>
</dbReference>
<comment type="subcellular location">
    <subcellularLocation>
        <location evidence="13">Cell membrane</location>
        <topology evidence="13">Single-pass type I membrane protein</topology>
    </subcellularLocation>
    <subcellularLocation>
        <location evidence="2">Membrane</location>
        <topology evidence="2">Single-pass type I membrane protein</topology>
    </subcellularLocation>
</comment>
<dbReference type="GO" id="GO:0004222">
    <property type="term" value="F:metalloendopeptidase activity"/>
    <property type="evidence" value="ECO:0007669"/>
    <property type="project" value="UniProtKB-UniRule"/>
</dbReference>
<dbReference type="OrthoDB" id="10040378at2759"/>
<evidence type="ECO:0000256" key="3">
    <source>
        <dbReference type="ARBA" id="ARBA00008261"/>
    </source>
</evidence>
<feature type="signal peptide" evidence="14">
    <location>
        <begin position="1"/>
        <end position="21"/>
    </location>
</feature>
<evidence type="ECO:0000256" key="2">
    <source>
        <dbReference type="ARBA" id="ARBA00004479"/>
    </source>
</evidence>
<evidence type="ECO:0000256" key="8">
    <source>
        <dbReference type="ARBA" id="ARBA00022801"/>
    </source>
</evidence>
<dbReference type="AlphaFoldDB" id="A0A085M3V1"/>
<evidence type="ECO:0000256" key="6">
    <source>
        <dbReference type="ARBA" id="ARBA00022723"/>
    </source>
</evidence>
<dbReference type="GO" id="GO:0046872">
    <property type="term" value="F:metal ion binding"/>
    <property type="evidence" value="ECO:0007669"/>
    <property type="project" value="UniProtKB-UniRule"/>
</dbReference>
<keyword evidence="17" id="KW-1185">Reference proteome</keyword>
<keyword evidence="10 13" id="KW-0482">Metalloprotease</keyword>
<dbReference type="EMBL" id="KL367519">
    <property type="protein sequence ID" value="KFD67046.1"/>
    <property type="molecule type" value="Genomic_DNA"/>
</dbReference>
<evidence type="ECO:0000313" key="17">
    <source>
        <dbReference type="Proteomes" id="UP000030764"/>
    </source>
</evidence>
<keyword evidence="11" id="KW-0472">Membrane</keyword>
<reference evidence="15 17" key="1">
    <citation type="journal article" date="2014" name="Nat. Genet.">
        <title>Genome and transcriptome of the porcine whipworm Trichuris suis.</title>
        <authorList>
            <person name="Jex A.R."/>
            <person name="Nejsum P."/>
            <person name="Schwarz E.M."/>
            <person name="Hu L."/>
            <person name="Young N.D."/>
            <person name="Hall R.S."/>
            <person name="Korhonen P.K."/>
            <person name="Liao S."/>
            <person name="Thamsborg S."/>
            <person name="Xia J."/>
            <person name="Xu P."/>
            <person name="Wang S."/>
            <person name="Scheerlinck J.P."/>
            <person name="Hofmann A."/>
            <person name="Sternberg P.W."/>
            <person name="Wang J."/>
            <person name="Gasser R.B."/>
        </authorList>
    </citation>
    <scope>NUCLEOTIDE SEQUENCE [LARGE SCALE GENOMIC DNA]</scope>
    <source>
        <strain evidence="16">DCEP-RM93F</strain>
        <strain evidence="15">DCEP-RM93M</strain>
    </source>
</reference>
<gene>
    <name evidence="15" type="ORF">M513_07226</name>
    <name evidence="16" type="ORF">M514_07226</name>
</gene>
<evidence type="ECO:0000256" key="10">
    <source>
        <dbReference type="ARBA" id="ARBA00023049"/>
    </source>
</evidence>
<keyword evidence="7 13" id="KW-0732">Signal</keyword>
<comment type="similarity">
    <text evidence="3 13">Belongs to the TIKI family.</text>
</comment>
<evidence type="ECO:0000256" key="12">
    <source>
        <dbReference type="ARBA" id="ARBA00023180"/>
    </source>
</evidence>
<evidence type="ECO:0000256" key="11">
    <source>
        <dbReference type="ARBA" id="ARBA00023136"/>
    </source>
</evidence>
<feature type="chain" id="PRO_5010405236" description="Metalloprotease TIKI homolog" evidence="14">
    <location>
        <begin position="22"/>
        <end position="537"/>
    </location>
</feature>
<comment type="function">
    <text evidence="13">Metalloprotease that acts as a negative regulator of the Wnt signaling pathway.</text>
</comment>
<evidence type="ECO:0000256" key="5">
    <source>
        <dbReference type="ARBA" id="ARBA00022692"/>
    </source>
</evidence>
<dbReference type="Pfam" id="PF01963">
    <property type="entry name" value="TraB_PrgY_gumN"/>
    <property type="match status" value="1"/>
</dbReference>
<evidence type="ECO:0000256" key="14">
    <source>
        <dbReference type="SAM" id="SignalP"/>
    </source>
</evidence>
<dbReference type="Proteomes" id="UP000030764">
    <property type="component" value="Unassembled WGS sequence"/>
</dbReference>
<protein>
    <recommendedName>
        <fullName evidence="13">Metalloprotease TIKI homolog</fullName>
        <ecNumber evidence="13">3.4.-.-</ecNumber>
    </recommendedName>
</protein>
<dbReference type="EMBL" id="KL363234">
    <property type="protein sequence ID" value="KFD51897.1"/>
    <property type="molecule type" value="Genomic_DNA"/>
</dbReference>
<dbReference type="Proteomes" id="UP000030758">
    <property type="component" value="Unassembled WGS sequence"/>
</dbReference>
<evidence type="ECO:0000256" key="4">
    <source>
        <dbReference type="ARBA" id="ARBA00022670"/>
    </source>
</evidence>
<evidence type="ECO:0000313" key="16">
    <source>
        <dbReference type="EMBL" id="KFD67046.1"/>
    </source>
</evidence>
<keyword evidence="5" id="KW-0812">Transmembrane</keyword>
<organism evidence="15 17">
    <name type="scientific">Trichuris suis</name>
    <name type="common">pig whipworm</name>
    <dbReference type="NCBI Taxonomy" id="68888"/>
    <lineage>
        <taxon>Eukaryota</taxon>
        <taxon>Metazoa</taxon>
        <taxon>Ecdysozoa</taxon>
        <taxon>Nematoda</taxon>
        <taxon>Enoplea</taxon>
        <taxon>Dorylaimia</taxon>
        <taxon>Trichinellida</taxon>
        <taxon>Trichuridae</taxon>
        <taxon>Trichuris</taxon>
    </lineage>
</organism>
<keyword evidence="13" id="KW-0879">Wnt signaling pathway</keyword>
<evidence type="ECO:0000256" key="9">
    <source>
        <dbReference type="ARBA" id="ARBA00022989"/>
    </source>
</evidence>
<dbReference type="CDD" id="cd14789">
    <property type="entry name" value="Tiki"/>
    <property type="match status" value="1"/>
</dbReference>
<dbReference type="GO" id="GO:0016055">
    <property type="term" value="P:Wnt signaling pathway"/>
    <property type="evidence" value="ECO:0007669"/>
    <property type="project" value="UniProtKB-KW"/>
</dbReference>
<dbReference type="InterPro" id="IPR040230">
    <property type="entry name" value="TIKI1/2-like"/>
</dbReference>
<keyword evidence="6 13" id="KW-0479">Metal-binding</keyword>
<comment type="cofactor">
    <cofactor evidence="13">
        <name>Mn(2+)</name>
        <dbReference type="ChEBI" id="CHEBI:29035"/>
    </cofactor>
    <cofactor evidence="13">
        <name>Co(2+)</name>
        <dbReference type="ChEBI" id="CHEBI:48828"/>
    </cofactor>
    <text evidence="13">Divalent metal cations. Mn(2+) or Co(2+).</text>
</comment>
<keyword evidence="9" id="KW-1133">Transmembrane helix</keyword>
<keyword evidence="13" id="KW-1003">Cell membrane</keyword>
<name>A0A085M3V1_9BILA</name>
<proteinExistence type="inferred from homology"/>
<keyword evidence="12" id="KW-0325">Glycoprotein</keyword>
<dbReference type="EC" id="3.4.-.-" evidence="13"/>
<comment type="cofactor">
    <cofactor evidence="1">
        <name>Co(2+)</name>
        <dbReference type="ChEBI" id="CHEBI:48828"/>
    </cofactor>
</comment>
<dbReference type="GO" id="GO:0030178">
    <property type="term" value="P:negative regulation of Wnt signaling pathway"/>
    <property type="evidence" value="ECO:0007669"/>
    <property type="project" value="UniProtKB-UniRule"/>
</dbReference>
<dbReference type="PANTHER" id="PTHR31120:SF6">
    <property type="entry name" value="METALLOPROTEASE TIKI HOMOLOG"/>
    <property type="match status" value="1"/>
</dbReference>
<dbReference type="GO" id="GO:0005886">
    <property type="term" value="C:plasma membrane"/>
    <property type="evidence" value="ECO:0007669"/>
    <property type="project" value="UniProtKB-SubCell"/>
</dbReference>
<evidence type="ECO:0000256" key="13">
    <source>
        <dbReference type="RuleBase" id="RU369069"/>
    </source>
</evidence>
<evidence type="ECO:0000256" key="1">
    <source>
        <dbReference type="ARBA" id="ARBA00001941"/>
    </source>
</evidence>
<keyword evidence="8 13" id="KW-0378">Hydrolase</keyword>
<sequence length="537" mass="61347">MLPHKLMILAGILAQTHNLLATGSAKPSYCSSKSFTKSGRANSFLWRIRRRPPSYFFGTIHVPYTEVWEHVNPVAKAAFYRADNVFLELDLNNPKTVQSLVRCQYLPDGEQLVDHLPPALFHRLKQHMDFVRQELPRWTTADRHKPDAAYTEQLFYSVAGNWERKRPIWIMFLLNSLNPRSVENRGIPVLDLYLAQQAFVSSIPLGAIETPHEQCQPLNSLRSQQVVHALNQTLYANERLLMKPEPLKLHTPVSNIIRRTYDLVKHYICGSLDETIFTYDTVQVGLKQDSFEMAQLRVPNISQLVEKGDTMNQSDFNEEEEVNINAYFRQELIQKRNNRMAKRVLFLLQKHPRKSFFFAFGAGHFLGKNSVIDLVRESGYDVRPVITRKNGLSRGSKVRKSQSERNAAERIADSLRSHEITTEAQRAISPWQMEYSKAAEHAAIPGRDLVNSTGLPLTTTERGGGFQELWIRINGYSPQPWPDIHKSIARTQTVASYLVVQYYSHFASSGGPIIDHTLSFPCFACTALFVAVFHQVV</sequence>